<name>A0ABP7M6T4_9GAMM</name>
<dbReference type="PANTHER" id="PTHR30050:SF5">
    <property type="entry name" value="DNAA REGULATORY INACTIVATOR HDA"/>
    <property type="match status" value="1"/>
</dbReference>
<dbReference type="Gene3D" id="3.40.50.300">
    <property type="entry name" value="P-loop containing nucleotide triphosphate hydrolases"/>
    <property type="match status" value="1"/>
</dbReference>
<comment type="caution">
    <text evidence="3">The sequence shown here is derived from an EMBL/GenBank/DDBJ whole genome shotgun (WGS) entry which is preliminary data.</text>
</comment>
<dbReference type="InterPro" id="IPR017788">
    <property type="entry name" value="Hda"/>
</dbReference>
<dbReference type="EMBL" id="BAABBN010000004">
    <property type="protein sequence ID" value="GAA3913171.1"/>
    <property type="molecule type" value="Genomic_DNA"/>
</dbReference>
<evidence type="ECO:0000259" key="2">
    <source>
        <dbReference type="Pfam" id="PF22688"/>
    </source>
</evidence>
<protein>
    <submittedName>
        <fullName evidence="3">DnaA regulatory inactivator Hda</fullName>
    </submittedName>
</protein>
<dbReference type="InterPro" id="IPR027417">
    <property type="entry name" value="P-loop_NTPase"/>
</dbReference>
<accession>A0ABP7M6T4</accession>
<dbReference type="Proteomes" id="UP001501565">
    <property type="component" value="Unassembled WGS sequence"/>
</dbReference>
<proteinExistence type="predicted"/>
<reference evidence="4" key="1">
    <citation type="journal article" date="2019" name="Int. J. Syst. Evol. Microbiol.">
        <title>The Global Catalogue of Microorganisms (GCM) 10K type strain sequencing project: providing services to taxonomists for standard genome sequencing and annotation.</title>
        <authorList>
            <consortium name="The Broad Institute Genomics Platform"/>
            <consortium name="The Broad Institute Genome Sequencing Center for Infectious Disease"/>
            <person name="Wu L."/>
            <person name="Ma J."/>
        </authorList>
    </citation>
    <scope>NUCLEOTIDE SEQUENCE [LARGE SCALE GENOMIC DNA]</scope>
    <source>
        <strain evidence="4">JCM 17551</strain>
    </source>
</reference>
<evidence type="ECO:0000313" key="4">
    <source>
        <dbReference type="Proteomes" id="UP001501565"/>
    </source>
</evidence>
<dbReference type="NCBIfam" id="TIGR03420">
    <property type="entry name" value="DnaA_homol_Hda"/>
    <property type="match status" value="1"/>
</dbReference>
<dbReference type="InterPro" id="IPR013317">
    <property type="entry name" value="DnaA_dom"/>
</dbReference>
<organism evidence="3 4">
    <name type="scientific">Litoribacillus peritrichatus</name>
    <dbReference type="NCBI Taxonomy" id="718191"/>
    <lineage>
        <taxon>Bacteria</taxon>
        <taxon>Pseudomonadati</taxon>
        <taxon>Pseudomonadota</taxon>
        <taxon>Gammaproteobacteria</taxon>
        <taxon>Oceanospirillales</taxon>
        <taxon>Oceanospirillaceae</taxon>
        <taxon>Litoribacillus</taxon>
    </lineage>
</organism>
<gene>
    <name evidence="3" type="primary">hda</name>
    <name evidence="3" type="ORF">GCM10022277_04790</name>
</gene>
<evidence type="ECO:0000313" key="3">
    <source>
        <dbReference type="EMBL" id="GAA3913171.1"/>
    </source>
</evidence>
<dbReference type="RefSeq" id="WP_344795112.1">
    <property type="nucleotide sequence ID" value="NZ_BAABBN010000004.1"/>
</dbReference>
<dbReference type="Gene3D" id="1.10.8.60">
    <property type="match status" value="1"/>
</dbReference>
<dbReference type="CDD" id="cd00009">
    <property type="entry name" value="AAA"/>
    <property type="match status" value="1"/>
</dbReference>
<feature type="domain" description="Chromosomal replication initiator protein DnaA ATPAse" evidence="1">
    <location>
        <begin position="15"/>
        <end position="167"/>
    </location>
</feature>
<dbReference type="SUPFAM" id="SSF52540">
    <property type="entry name" value="P-loop containing nucleoside triphosphate hydrolases"/>
    <property type="match status" value="1"/>
</dbReference>
<evidence type="ECO:0000259" key="1">
    <source>
        <dbReference type="Pfam" id="PF00308"/>
    </source>
</evidence>
<dbReference type="InterPro" id="IPR055199">
    <property type="entry name" value="Hda_lid"/>
</dbReference>
<dbReference type="Pfam" id="PF00308">
    <property type="entry name" value="Bac_DnaA"/>
    <property type="match status" value="1"/>
</dbReference>
<keyword evidence="4" id="KW-1185">Reference proteome</keyword>
<sequence length="240" mass="27154">MTTSHVVQLPLDIQLKQEANFDNFWVGENAPVFEAFKMLAGGFHSPQEFQETNYFLWGGEGVGKTHLLQAVCNHVAALNIDCAYIPLAELMKYQPEVLQGLEQMRLVCLDDIHCILGRRDWQIAIFHLFNKLRDQGHTLVVSSDQSALHIPIELADLKSRLSWGLTFKLDPLSEQGAKDLLIDQSLKRGLEMTEEVADYIISRARRSAPELIETLDALDLASLSAKRKLTRPFVKEVLGW</sequence>
<feature type="domain" description="Hda lid" evidence="2">
    <location>
        <begin position="179"/>
        <end position="238"/>
    </location>
</feature>
<dbReference type="PANTHER" id="PTHR30050">
    <property type="entry name" value="CHROMOSOMAL REPLICATION INITIATOR PROTEIN DNAA"/>
    <property type="match status" value="1"/>
</dbReference>
<dbReference type="Pfam" id="PF22688">
    <property type="entry name" value="Hda_lid"/>
    <property type="match status" value="1"/>
</dbReference>